<dbReference type="WBParaSite" id="nRc.2.0.1.t13490-RA">
    <property type="protein sequence ID" value="nRc.2.0.1.t13490-RA"/>
    <property type="gene ID" value="nRc.2.0.1.g13490"/>
</dbReference>
<evidence type="ECO:0000259" key="2">
    <source>
        <dbReference type="PROSITE" id="PS50405"/>
    </source>
</evidence>
<sequence length="162" mass="18842">MGQLPVLYIDHKALGQSVAIARYVAREHGLVPSNHFLAAKADMLVDGLNDQYENVKQFSMALMKGDAEETEKTWDTFRKHHLAGFLDMYENFLIENGGKYFVGDHLCWADLIIAEQLDRWLYFNKNDESLFNNHKALLKHMKYIHELPNIKKYVANRPKTLM</sequence>
<keyword evidence="3" id="KW-1185">Reference proteome</keyword>
<dbReference type="PROSITE" id="PS50404">
    <property type="entry name" value="GST_NTER"/>
    <property type="match status" value="1"/>
</dbReference>
<dbReference type="Proteomes" id="UP000887565">
    <property type="component" value="Unplaced"/>
</dbReference>
<dbReference type="Gene3D" id="3.40.30.10">
    <property type="entry name" value="Glutaredoxin"/>
    <property type="match status" value="1"/>
</dbReference>
<name>A0A915IHD4_ROMCU</name>
<dbReference type="AlphaFoldDB" id="A0A915IHD4"/>
<dbReference type="InterPro" id="IPR036282">
    <property type="entry name" value="Glutathione-S-Trfase_C_sf"/>
</dbReference>
<evidence type="ECO:0000259" key="1">
    <source>
        <dbReference type="PROSITE" id="PS50404"/>
    </source>
</evidence>
<dbReference type="SUPFAM" id="SSF47616">
    <property type="entry name" value="GST C-terminal domain-like"/>
    <property type="match status" value="1"/>
</dbReference>
<dbReference type="InterPro" id="IPR050213">
    <property type="entry name" value="GST_superfamily"/>
</dbReference>
<dbReference type="OMA" id="LVELFYY"/>
<organism evidence="3 4">
    <name type="scientific">Romanomermis culicivorax</name>
    <name type="common">Nematode worm</name>
    <dbReference type="NCBI Taxonomy" id="13658"/>
    <lineage>
        <taxon>Eukaryota</taxon>
        <taxon>Metazoa</taxon>
        <taxon>Ecdysozoa</taxon>
        <taxon>Nematoda</taxon>
        <taxon>Enoplea</taxon>
        <taxon>Dorylaimia</taxon>
        <taxon>Mermithida</taxon>
        <taxon>Mermithoidea</taxon>
        <taxon>Mermithidae</taxon>
        <taxon>Romanomermis</taxon>
    </lineage>
</organism>
<dbReference type="SFLD" id="SFLDS00019">
    <property type="entry name" value="Glutathione_Transferase_(cytos"/>
    <property type="match status" value="1"/>
</dbReference>
<dbReference type="InterPro" id="IPR004045">
    <property type="entry name" value="Glutathione_S-Trfase_N"/>
</dbReference>
<dbReference type="PANTHER" id="PTHR11571">
    <property type="entry name" value="GLUTATHIONE S-TRANSFERASE"/>
    <property type="match status" value="1"/>
</dbReference>
<protein>
    <submittedName>
        <fullName evidence="4">Glutathione S-transferase</fullName>
    </submittedName>
</protein>
<dbReference type="GO" id="GO:0006749">
    <property type="term" value="P:glutathione metabolic process"/>
    <property type="evidence" value="ECO:0007669"/>
    <property type="project" value="TreeGrafter"/>
</dbReference>
<feature type="domain" description="GST N-terminal" evidence="1">
    <location>
        <begin position="1"/>
        <end position="32"/>
    </location>
</feature>
<dbReference type="InterPro" id="IPR036249">
    <property type="entry name" value="Thioredoxin-like_sf"/>
</dbReference>
<dbReference type="GO" id="GO:0004364">
    <property type="term" value="F:glutathione transferase activity"/>
    <property type="evidence" value="ECO:0007669"/>
    <property type="project" value="TreeGrafter"/>
</dbReference>
<dbReference type="InterPro" id="IPR010987">
    <property type="entry name" value="Glutathione-S-Trfase_C-like"/>
</dbReference>
<dbReference type="InterPro" id="IPR004046">
    <property type="entry name" value="GST_C"/>
</dbReference>
<feature type="domain" description="GST C-terminal" evidence="2">
    <location>
        <begin position="34"/>
        <end position="162"/>
    </location>
</feature>
<reference evidence="4" key="1">
    <citation type="submission" date="2022-11" db="UniProtKB">
        <authorList>
            <consortium name="WormBaseParasite"/>
        </authorList>
    </citation>
    <scope>IDENTIFICATION</scope>
</reference>
<accession>A0A915IHD4</accession>
<evidence type="ECO:0000313" key="3">
    <source>
        <dbReference type="Proteomes" id="UP000887565"/>
    </source>
</evidence>
<dbReference type="Pfam" id="PF14497">
    <property type="entry name" value="GST_C_3"/>
    <property type="match status" value="1"/>
</dbReference>
<proteinExistence type="predicted"/>
<dbReference type="InterPro" id="IPR040079">
    <property type="entry name" value="Glutathione_S-Trfase"/>
</dbReference>
<evidence type="ECO:0000313" key="4">
    <source>
        <dbReference type="WBParaSite" id="nRc.2.0.1.t13490-RA"/>
    </source>
</evidence>
<dbReference type="PANTHER" id="PTHR11571:SF150">
    <property type="entry name" value="GLUTATHIONE S-TRANSFERASE"/>
    <property type="match status" value="1"/>
</dbReference>
<dbReference type="Gene3D" id="1.20.1050.10">
    <property type="match status" value="1"/>
</dbReference>
<dbReference type="CDD" id="cd03192">
    <property type="entry name" value="GST_C_Sigma_like"/>
    <property type="match status" value="1"/>
</dbReference>
<dbReference type="PROSITE" id="PS50405">
    <property type="entry name" value="GST_CTER"/>
    <property type="match status" value="1"/>
</dbReference>
<dbReference type="SUPFAM" id="SSF52833">
    <property type="entry name" value="Thioredoxin-like"/>
    <property type="match status" value="1"/>
</dbReference>